<dbReference type="AlphaFoldDB" id="A0AAW8M7I1"/>
<sequence length="102" mass="11875">MHLLEIYLPLNSNDGTPQQTGLFQRVREELIEQFGGVTAFTRNPARGITLLDDSGRCEDDIIVYEVLVEVFDRAWWEAYKRVLEERYEQESVLIRACVVDII</sequence>
<accession>A0AAW8M7I1</accession>
<reference evidence="1" key="1">
    <citation type="submission" date="2023-07" db="EMBL/GenBank/DDBJ databases">
        <title>Sorghum-associated microbial communities from plants grown in Nebraska, USA.</title>
        <authorList>
            <person name="Schachtman D."/>
        </authorList>
    </citation>
    <scope>NUCLEOTIDE SEQUENCE</scope>
    <source>
        <strain evidence="1">3432</strain>
    </source>
</reference>
<dbReference type="RefSeq" id="WP_310359420.1">
    <property type="nucleotide sequence ID" value="NZ_JAVDVC010000003.1"/>
</dbReference>
<evidence type="ECO:0000313" key="1">
    <source>
        <dbReference type="EMBL" id="MDR6957982.1"/>
    </source>
</evidence>
<proteinExistence type="predicted"/>
<protein>
    <recommendedName>
        <fullName evidence="3">DUF1330 domain-containing protein</fullName>
    </recommendedName>
</protein>
<gene>
    <name evidence="1" type="ORF">J2W43_001963</name>
</gene>
<comment type="caution">
    <text evidence="1">The sequence shown here is derived from an EMBL/GenBank/DDBJ whole genome shotgun (WGS) entry which is preliminary data.</text>
</comment>
<name>A0AAW8M7I1_9PSED</name>
<evidence type="ECO:0008006" key="3">
    <source>
        <dbReference type="Google" id="ProtNLM"/>
    </source>
</evidence>
<dbReference type="Proteomes" id="UP001252613">
    <property type="component" value="Unassembled WGS sequence"/>
</dbReference>
<evidence type="ECO:0000313" key="2">
    <source>
        <dbReference type="Proteomes" id="UP001252613"/>
    </source>
</evidence>
<organism evidence="1 2">
    <name type="scientific">Pseudomonas brassicacearum</name>
    <dbReference type="NCBI Taxonomy" id="930166"/>
    <lineage>
        <taxon>Bacteria</taxon>
        <taxon>Pseudomonadati</taxon>
        <taxon>Pseudomonadota</taxon>
        <taxon>Gammaproteobacteria</taxon>
        <taxon>Pseudomonadales</taxon>
        <taxon>Pseudomonadaceae</taxon>
        <taxon>Pseudomonas</taxon>
    </lineage>
</organism>
<dbReference type="EMBL" id="JAVDVC010000003">
    <property type="protein sequence ID" value="MDR6957982.1"/>
    <property type="molecule type" value="Genomic_DNA"/>
</dbReference>